<dbReference type="InterPro" id="IPR011044">
    <property type="entry name" value="Quino_amine_DH_bsu"/>
</dbReference>
<protein>
    <recommendedName>
        <fullName evidence="4">Prepilin-type N-terminal cleavage/methylation domain-containing protein</fullName>
    </recommendedName>
</protein>
<reference evidence="2 3" key="1">
    <citation type="journal article" date="2016" name="Nat. Commun.">
        <title>Thousands of microbial genomes shed light on interconnected biogeochemical processes in an aquifer system.</title>
        <authorList>
            <person name="Anantharaman K."/>
            <person name="Brown C.T."/>
            <person name="Hug L.A."/>
            <person name="Sharon I."/>
            <person name="Castelle C.J."/>
            <person name="Probst A.J."/>
            <person name="Thomas B.C."/>
            <person name="Singh A."/>
            <person name="Wilkins M.J."/>
            <person name="Karaoz U."/>
            <person name="Brodie E.L."/>
            <person name="Williams K.H."/>
            <person name="Hubbard S.S."/>
            <person name="Banfield J.F."/>
        </authorList>
    </citation>
    <scope>NUCLEOTIDE SEQUENCE [LARGE SCALE GENOMIC DNA]</scope>
</reference>
<evidence type="ECO:0000256" key="1">
    <source>
        <dbReference type="SAM" id="Phobius"/>
    </source>
</evidence>
<accession>A0A1F5KTI8</accession>
<evidence type="ECO:0000313" key="2">
    <source>
        <dbReference type="EMBL" id="OGE44149.1"/>
    </source>
</evidence>
<dbReference type="STRING" id="1797785.A3B45_00980"/>
<dbReference type="SUPFAM" id="SSF50969">
    <property type="entry name" value="YVTN repeat-like/Quinoprotein amine dehydrogenase"/>
    <property type="match status" value="1"/>
</dbReference>
<dbReference type="InterPro" id="IPR013211">
    <property type="entry name" value="LVIVD"/>
</dbReference>
<keyword evidence="1" id="KW-0472">Membrane</keyword>
<feature type="transmembrane region" description="Helical" evidence="1">
    <location>
        <begin position="20"/>
        <end position="41"/>
    </location>
</feature>
<proteinExistence type="predicted"/>
<dbReference type="Proteomes" id="UP000178565">
    <property type="component" value="Unassembled WGS sequence"/>
</dbReference>
<evidence type="ECO:0008006" key="4">
    <source>
        <dbReference type="Google" id="ProtNLM"/>
    </source>
</evidence>
<dbReference type="AlphaFoldDB" id="A0A1F5KTI8"/>
<gene>
    <name evidence="2" type="ORF">A3B45_00980</name>
</gene>
<dbReference type="Pfam" id="PF08309">
    <property type="entry name" value="LVIVD"/>
    <property type="match status" value="1"/>
</dbReference>
<keyword evidence="1" id="KW-0812">Transmembrane</keyword>
<sequence>MLTKQRGHACRQAGFSIIELLITIGLAAVLLPALLTGFVAARGGRAQQDQRIQATFLVEGAQEAIREIKDSNWSSLVDAICPCYPAIIGSTWGLQSGTDPTLEDFERVILVEDVFRDADGNIVTTGGINDPSTKKVTTTVSWGSPIPSNVSEVEYLTRTTNEAYIETAESQFLQGTFGPTIAIINNLGGEVILGPGGGADWCSPGNPTAKLDLTGNGETRTVVAGVNRAFVSSGGNNAGRDFWNVTIDNIVFPPIPTEAGTYDQNGVKVNQVFGESHFAYLATDKNDREVVILDVSNSTPELLLNLDIQPNNTNGKSVFVSNDYLFVTTGDKKLYRYLLASDRKSAQQKGSFNLSANGNAIYVSNNYVFIAMDSSLNQLQIINANDPNILQTAGSLSTGNNEVGQGLFVSTSGDRVYFVTRRSSSQEEFFIINTENKSTPTKIGTGYDTAAMDPQGITVIDNRAIIVGLNRPQYQVIRVDGDDYNQCAIVPKASDPDIDDIYNVSSIRIDEHTYSYIVTANSNFEFQIIEGGTGGGGGLYAASGVFESQVFDTGSDVVFNSFTFTKNSPDPTNIDFLVALKPLTTGSCSSETFLSSDFYPYDGVPFGTNGRCFKYRVTLSSNGDFSLTPTLFDITFNYSL</sequence>
<name>A0A1F5KTI8_9BACT</name>
<keyword evidence="1" id="KW-1133">Transmembrane helix</keyword>
<comment type="caution">
    <text evidence="2">The sequence shown here is derived from an EMBL/GenBank/DDBJ whole genome shotgun (WGS) entry which is preliminary data.</text>
</comment>
<organism evidence="2 3">
    <name type="scientific">Candidatus Daviesbacteria bacterium RIFCSPLOWO2_01_FULL_39_12</name>
    <dbReference type="NCBI Taxonomy" id="1797785"/>
    <lineage>
        <taxon>Bacteria</taxon>
        <taxon>Candidatus Daviesiibacteriota</taxon>
    </lineage>
</organism>
<dbReference type="EMBL" id="MFDM01000007">
    <property type="protein sequence ID" value="OGE44149.1"/>
    <property type="molecule type" value="Genomic_DNA"/>
</dbReference>
<evidence type="ECO:0000313" key="3">
    <source>
        <dbReference type="Proteomes" id="UP000178565"/>
    </source>
</evidence>